<proteinExistence type="predicted"/>
<sequence length="104" mass="12006">MTFDPFGDFDTEGYLQNSLKLKNPIEVKESEHLSFGASLEDALAYLAKKKRSTPKLSSKPMKFSFPPFIHGREKTETNWFPISRCTQVRKKMPITSPRDIHWAT</sequence>
<dbReference type="EMBL" id="LR134318">
    <property type="protein sequence ID" value="VEF11548.1"/>
    <property type="molecule type" value="Genomic_DNA"/>
</dbReference>
<protein>
    <submittedName>
        <fullName evidence="1">Cell filamentation protein Fic</fullName>
    </submittedName>
</protein>
<dbReference type="Proteomes" id="UP000281909">
    <property type="component" value="Chromosome"/>
</dbReference>
<evidence type="ECO:0000313" key="2">
    <source>
        <dbReference type="Proteomes" id="UP000281909"/>
    </source>
</evidence>
<evidence type="ECO:0000313" key="1">
    <source>
        <dbReference type="EMBL" id="VEF11548.1"/>
    </source>
</evidence>
<reference evidence="1 2" key="1">
    <citation type="submission" date="2018-12" db="EMBL/GenBank/DDBJ databases">
        <authorList>
            <consortium name="Pathogen Informatics"/>
        </authorList>
    </citation>
    <scope>NUCLEOTIDE SEQUENCE [LARGE SCALE GENOMIC DNA]</scope>
    <source>
        <strain evidence="1 2">NCTC9428</strain>
    </source>
</reference>
<name>A0A3S4SV75_PSEFL</name>
<accession>A0A3S4SV75</accession>
<dbReference type="AlphaFoldDB" id="A0A3S4SV75"/>
<organism evidence="1 2">
    <name type="scientific">Pseudomonas fluorescens</name>
    <dbReference type="NCBI Taxonomy" id="294"/>
    <lineage>
        <taxon>Bacteria</taxon>
        <taxon>Pseudomonadati</taxon>
        <taxon>Pseudomonadota</taxon>
        <taxon>Gammaproteobacteria</taxon>
        <taxon>Pseudomonadales</taxon>
        <taxon>Pseudomonadaceae</taxon>
        <taxon>Pseudomonas</taxon>
    </lineage>
</organism>
<gene>
    <name evidence="1" type="ORF">NCTC9428_03169</name>
</gene>